<dbReference type="Proteomes" id="UP001529510">
    <property type="component" value="Unassembled WGS sequence"/>
</dbReference>
<feature type="non-terminal residue" evidence="2">
    <location>
        <position position="1"/>
    </location>
</feature>
<gene>
    <name evidence="2" type="ORF">M9458_031078</name>
</gene>
<comment type="caution">
    <text evidence="2">The sequence shown here is derived from an EMBL/GenBank/DDBJ whole genome shotgun (WGS) entry which is preliminary data.</text>
</comment>
<accession>A0ABD0PM54</accession>
<sequence>KHSRRVEVYSDRTAVSRQQHEHVYCVANRRGHAPLSHLAPNLYSDRPKLDQTAGSEEDAPPDAE</sequence>
<feature type="region of interest" description="Disordered" evidence="1">
    <location>
        <begin position="41"/>
        <end position="64"/>
    </location>
</feature>
<keyword evidence="3" id="KW-1185">Reference proteome</keyword>
<feature type="compositionally biased region" description="Acidic residues" evidence="1">
    <location>
        <begin position="55"/>
        <end position="64"/>
    </location>
</feature>
<evidence type="ECO:0000313" key="3">
    <source>
        <dbReference type="Proteomes" id="UP001529510"/>
    </source>
</evidence>
<evidence type="ECO:0000256" key="1">
    <source>
        <dbReference type="SAM" id="MobiDB-lite"/>
    </source>
</evidence>
<feature type="non-terminal residue" evidence="2">
    <location>
        <position position="64"/>
    </location>
</feature>
<dbReference type="AlphaFoldDB" id="A0ABD0PM54"/>
<proteinExistence type="predicted"/>
<evidence type="ECO:0000313" key="2">
    <source>
        <dbReference type="EMBL" id="KAL0175110.1"/>
    </source>
</evidence>
<protein>
    <submittedName>
        <fullName evidence="2">Uncharacterized protein</fullName>
    </submittedName>
</protein>
<name>A0ABD0PM54_CIRMR</name>
<reference evidence="2 3" key="1">
    <citation type="submission" date="2024-05" db="EMBL/GenBank/DDBJ databases">
        <title>Genome sequencing and assembly of Indian major carp, Cirrhinus mrigala (Hamilton, 1822).</title>
        <authorList>
            <person name="Mohindra V."/>
            <person name="Chowdhury L.M."/>
            <person name="Lal K."/>
            <person name="Jena J.K."/>
        </authorList>
    </citation>
    <scope>NUCLEOTIDE SEQUENCE [LARGE SCALE GENOMIC DNA]</scope>
    <source>
        <strain evidence="2">CM1030</strain>
        <tissue evidence="2">Blood</tissue>
    </source>
</reference>
<dbReference type="EMBL" id="JAMKFB020000015">
    <property type="protein sequence ID" value="KAL0175110.1"/>
    <property type="molecule type" value="Genomic_DNA"/>
</dbReference>
<organism evidence="2 3">
    <name type="scientific">Cirrhinus mrigala</name>
    <name type="common">Mrigala</name>
    <dbReference type="NCBI Taxonomy" id="683832"/>
    <lineage>
        <taxon>Eukaryota</taxon>
        <taxon>Metazoa</taxon>
        <taxon>Chordata</taxon>
        <taxon>Craniata</taxon>
        <taxon>Vertebrata</taxon>
        <taxon>Euteleostomi</taxon>
        <taxon>Actinopterygii</taxon>
        <taxon>Neopterygii</taxon>
        <taxon>Teleostei</taxon>
        <taxon>Ostariophysi</taxon>
        <taxon>Cypriniformes</taxon>
        <taxon>Cyprinidae</taxon>
        <taxon>Labeoninae</taxon>
        <taxon>Labeonini</taxon>
        <taxon>Cirrhinus</taxon>
    </lineage>
</organism>